<dbReference type="PRINTS" id="PR00724">
    <property type="entry name" value="CRBOXYPTASEC"/>
</dbReference>
<dbReference type="GO" id="GO:0006508">
    <property type="term" value="P:proteolysis"/>
    <property type="evidence" value="ECO:0007669"/>
    <property type="project" value="InterPro"/>
</dbReference>
<evidence type="ECO:0008006" key="4">
    <source>
        <dbReference type="Google" id="ProtNLM"/>
    </source>
</evidence>
<keyword evidence="3" id="KW-1185">Reference proteome</keyword>
<dbReference type="Pfam" id="PF00450">
    <property type="entry name" value="Peptidase_S10"/>
    <property type="match status" value="1"/>
</dbReference>
<evidence type="ECO:0000313" key="3">
    <source>
        <dbReference type="Proteomes" id="UP001341281"/>
    </source>
</evidence>
<dbReference type="InterPro" id="IPR029058">
    <property type="entry name" value="AB_hydrolase_fold"/>
</dbReference>
<dbReference type="GO" id="GO:0004185">
    <property type="term" value="F:serine-type carboxypeptidase activity"/>
    <property type="evidence" value="ECO:0007669"/>
    <property type="project" value="InterPro"/>
</dbReference>
<name>A0AAQ3TPF6_PASNO</name>
<dbReference type="EMBL" id="CP144749">
    <property type="protein sequence ID" value="WVZ75729.1"/>
    <property type="molecule type" value="Genomic_DNA"/>
</dbReference>
<protein>
    <recommendedName>
        <fullName evidence="4">Serine carboxypeptidase</fullName>
    </recommendedName>
</protein>
<dbReference type="GO" id="GO:0016747">
    <property type="term" value="F:acyltransferase activity, transferring groups other than amino-acyl groups"/>
    <property type="evidence" value="ECO:0007669"/>
    <property type="project" value="TreeGrafter"/>
</dbReference>
<dbReference type="Proteomes" id="UP001341281">
    <property type="component" value="Chromosome 05"/>
</dbReference>
<organism evidence="2 3">
    <name type="scientific">Paspalum notatum var. saurae</name>
    <dbReference type="NCBI Taxonomy" id="547442"/>
    <lineage>
        <taxon>Eukaryota</taxon>
        <taxon>Viridiplantae</taxon>
        <taxon>Streptophyta</taxon>
        <taxon>Embryophyta</taxon>
        <taxon>Tracheophyta</taxon>
        <taxon>Spermatophyta</taxon>
        <taxon>Magnoliopsida</taxon>
        <taxon>Liliopsida</taxon>
        <taxon>Poales</taxon>
        <taxon>Poaceae</taxon>
        <taxon>PACMAD clade</taxon>
        <taxon>Panicoideae</taxon>
        <taxon>Andropogonodae</taxon>
        <taxon>Paspaleae</taxon>
        <taxon>Paspalinae</taxon>
        <taxon>Paspalum</taxon>
    </lineage>
</organism>
<dbReference type="PANTHER" id="PTHR11802:SF236">
    <property type="entry name" value="OS02G0463500 PROTEIN"/>
    <property type="match status" value="1"/>
</dbReference>
<dbReference type="InterPro" id="IPR001563">
    <property type="entry name" value="Peptidase_S10"/>
</dbReference>
<dbReference type="AlphaFoldDB" id="A0AAQ3TPF6"/>
<accession>A0AAQ3TPF6</accession>
<dbReference type="Gene3D" id="3.40.50.1820">
    <property type="entry name" value="alpha/beta hydrolase"/>
    <property type="match status" value="1"/>
</dbReference>
<dbReference type="PANTHER" id="PTHR11802">
    <property type="entry name" value="SERINE PROTEASE FAMILY S10 SERINE CARBOXYPEPTIDASE"/>
    <property type="match status" value="1"/>
</dbReference>
<dbReference type="SUPFAM" id="SSF53474">
    <property type="entry name" value="alpha/beta-Hydrolases"/>
    <property type="match status" value="1"/>
</dbReference>
<evidence type="ECO:0000313" key="2">
    <source>
        <dbReference type="EMBL" id="WVZ75729.1"/>
    </source>
</evidence>
<reference evidence="2 3" key="1">
    <citation type="submission" date="2024-02" db="EMBL/GenBank/DDBJ databases">
        <title>High-quality chromosome-scale genome assembly of Pensacola bahiagrass (Paspalum notatum Flugge var. saurae).</title>
        <authorList>
            <person name="Vega J.M."/>
            <person name="Podio M."/>
            <person name="Orjuela J."/>
            <person name="Siena L.A."/>
            <person name="Pessino S.C."/>
            <person name="Combes M.C."/>
            <person name="Mariac C."/>
            <person name="Albertini E."/>
            <person name="Pupilli F."/>
            <person name="Ortiz J.P.A."/>
            <person name="Leblanc O."/>
        </authorList>
    </citation>
    <scope>NUCLEOTIDE SEQUENCE [LARGE SCALE GENOMIC DNA]</scope>
    <source>
        <strain evidence="2">R1</strain>
        <tissue evidence="2">Leaf</tissue>
    </source>
</reference>
<sequence>MKKAFIRRPRQGPTKKTIFRRGRRKKYITVGHEQRKRHLYYYLAVSERNPTLDPVVIWINGGPACSRFSAFLHSIGKYYLLFSDLSYDNKQLNYDPWGKKFTGPFRIYSKQLRVNDDPRVTINPYSWTKMASLLLVDSPAGVGYSYSDNEVDYVTNDTSRVVDLYHFLTKWFTEYTEFLSNPFYIAGCSYSGVLVHVLSQEIIKSKLQHKQNDESSGMKINFKGYSLCNPAVDVNIENNAHVPYAFRMGLISDELFLQIKSINMEHILCPPCRYKMGITKEFVKYDSGQMFESISKTSTHGLECHIAG</sequence>
<gene>
    <name evidence="2" type="ORF">U9M48_023762</name>
</gene>
<evidence type="ECO:0000256" key="1">
    <source>
        <dbReference type="ARBA" id="ARBA00009431"/>
    </source>
</evidence>
<dbReference type="GO" id="GO:0019748">
    <property type="term" value="P:secondary metabolic process"/>
    <property type="evidence" value="ECO:0007669"/>
    <property type="project" value="TreeGrafter"/>
</dbReference>
<proteinExistence type="inferred from homology"/>
<comment type="similarity">
    <text evidence="1">Belongs to the peptidase S10 family.</text>
</comment>